<sequence>MAFVDELKVHIRAGKGGPGVERFRHEKGKEFAGPSGGDGGRGGSVYVIGSRDLGLLFKYRHETAFSAQDGGAGKKDSLHGANGEDLILKFPLGSILTNLATGKVTHVLSEEKPLLLLKGGDGGFGNEHYKSSIVQAPTRTSPGYPCEEADYYIELQLLVDVGFAGFPNAGKSSLLNVLTNADAKVGAYEFTTLEPNLGAFHGYILADIPGLIEGASEGKGLGHKFLRHINRTKMIAHLISLENEDVLAAYKTIRNELDAHSKELGEKDEIIILTKTDMVSEEVQKAAVKKLSKLKRPVYLMSIYDDASIKVFADAFVKILRDKEKVTEEKGE</sequence>
<dbReference type="PROSITE" id="PS51710">
    <property type="entry name" value="G_OBG"/>
    <property type="match status" value="1"/>
</dbReference>
<dbReference type="HAMAP" id="MF_01454">
    <property type="entry name" value="GTPase_Obg"/>
    <property type="match status" value="1"/>
</dbReference>
<dbReference type="SUPFAM" id="SSF52540">
    <property type="entry name" value="P-loop containing nucleoside triphosphate hydrolases"/>
    <property type="match status" value="1"/>
</dbReference>
<name>A0A1G2CWX5_9BACT</name>
<dbReference type="SUPFAM" id="SSF82051">
    <property type="entry name" value="Obg GTP-binding protein N-terminal domain"/>
    <property type="match status" value="1"/>
</dbReference>
<dbReference type="FunFam" id="2.70.210.12:FF:000001">
    <property type="entry name" value="GTPase Obg"/>
    <property type="match status" value="1"/>
</dbReference>
<evidence type="ECO:0000313" key="10">
    <source>
        <dbReference type="EMBL" id="OGZ05854.1"/>
    </source>
</evidence>
<dbReference type="PANTHER" id="PTHR11702:SF31">
    <property type="entry name" value="MITOCHONDRIAL RIBOSOME-ASSOCIATED GTPASE 2"/>
    <property type="match status" value="1"/>
</dbReference>
<comment type="subunit">
    <text evidence="7">Monomer.</text>
</comment>
<feature type="domain" description="OBG-type G" evidence="8">
    <location>
        <begin position="159"/>
        <end position="321"/>
    </location>
</feature>
<dbReference type="PROSITE" id="PS00905">
    <property type="entry name" value="GTP1_OBG"/>
    <property type="match status" value="1"/>
</dbReference>
<keyword evidence="6 7" id="KW-0342">GTP-binding</keyword>
<dbReference type="InterPro" id="IPR027417">
    <property type="entry name" value="P-loop_NTPase"/>
</dbReference>
<comment type="caution">
    <text evidence="10">The sequence shown here is derived from an EMBL/GenBank/DDBJ whole genome shotgun (WGS) entry which is preliminary data.</text>
</comment>
<dbReference type="EMBL" id="MHLI01000006">
    <property type="protein sequence ID" value="OGZ05854.1"/>
    <property type="molecule type" value="Genomic_DNA"/>
</dbReference>
<dbReference type="InterPro" id="IPR006073">
    <property type="entry name" value="GTP-bd"/>
</dbReference>
<dbReference type="InterPro" id="IPR045086">
    <property type="entry name" value="OBG_GTPase"/>
</dbReference>
<dbReference type="PANTHER" id="PTHR11702">
    <property type="entry name" value="DEVELOPMENTALLY REGULATED GTP-BINDING PROTEIN-RELATED"/>
    <property type="match status" value="1"/>
</dbReference>
<evidence type="ECO:0000259" key="9">
    <source>
        <dbReference type="PROSITE" id="PS51883"/>
    </source>
</evidence>
<keyword evidence="7" id="KW-0479">Metal-binding</keyword>
<evidence type="ECO:0000256" key="2">
    <source>
        <dbReference type="ARBA" id="ARBA00022490"/>
    </source>
</evidence>
<dbReference type="NCBIfam" id="NF008956">
    <property type="entry name" value="PRK12299.1"/>
    <property type="match status" value="1"/>
</dbReference>
<feature type="binding site" evidence="7">
    <location>
        <begin position="207"/>
        <end position="210"/>
    </location>
    <ligand>
        <name>GTP</name>
        <dbReference type="ChEBI" id="CHEBI:37565"/>
    </ligand>
</feature>
<proteinExistence type="inferred from homology"/>
<comment type="function">
    <text evidence="7">An essential GTPase which binds GTP, GDP and possibly (p)ppGpp with moderate affinity, with high nucleotide exchange rates and a fairly low GTP hydrolysis rate. Plays a role in control of the cell cycle, stress response, ribosome biogenesis and in those bacteria that undergo differentiation, in morphogenesis control.</text>
</comment>
<keyword evidence="2 7" id="KW-0963">Cytoplasm</keyword>
<dbReference type="GO" id="GO:0042254">
    <property type="term" value="P:ribosome biogenesis"/>
    <property type="evidence" value="ECO:0007669"/>
    <property type="project" value="UniProtKB-UniRule"/>
</dbReference>
<dbReference type="PIRSF" id="PIRSF002401">
    <property type="entry name" value="GTP_bd_Obg/CgtA"/>
    <property type="match status" value="1"/>
</dbReference>
<dbReference type="InterPro" id="IPR014100">
    <property type="entry name" value="GTP-bd_Obg/CgtA"/>
</dbReference>
<dbReference type="Gene3D" id="3.40.50.300">
    <property type="entry name" value="P-loop containing nucleotide triphosphate hydrolases"/>
    <property type="match status" value="1"/>
</dbReference>
<evidence type="ECO:0000313" key="11">
    <source>
        <dbReference type="Proteomes" id="UP000177122"/>
    </source>
</evidence>
<dbReference type="PRINTS" id="PR00326">
    <property type="entry name" value="GTP1OBG"/>
</dbReference>
<dbReference type="PROSITE" id="PS51883">
    <property type="entry name" value="OBG"/>
    <property type="match status" value="1"/>
</dbReference>
<dbReference type="GO" id="GO:0000287">
    <property type="term" value="F:magnesium ion binding"/>
    <property type="evidence" value="ECO:0007669"/>
    <property type="project" value="InterPro"/>
</dbReference>
<protein>
    <recommendedName>
        <fullName evidence="7">GTPase Obg</fullName>
        <ecNumber evidence="7">3.6.5.-</ecNumber>
    </recommendedName>
    <alternativeName>
        <fullName evidence="7">GTP-binding protein Obg</fullName>
    </alternativeName>
</protein>
<dbReference type="Gene3D" id="2.70.210.12">
    <property type="entry name" value="GTP1/OBG domain"/>
    <property type="match status" value="1"/>
</dbReference>
<dbReference type="EC" id="3.6.5.-" evidence="7"/>
<evidence type="ECO:0000256" key="6">
    <source>
        <dbReference type="ARBA" id="ARBA00023134"/>
    </source>
</evidence>
<feature type="binding site" evidence="7">
    <location>
        <begin position="165"/>
        <end position="172"/>
    </location>
    <ligand>
        <name>GTP</name>
        <dbReference type="ChEBI" id="CHEBI:37565"/>
    </ligand>
</feature>
<dbReference type="InterPro" id="IPR031167">
    <property type="entry name" value="G_OBG"/>
</dbReference>
<evidence type="ECO:0000259" key="8">
    <source>
        <dbReference type="PROSITE" id="PS51710"/>
    </source>
</evidence>
<dbReference type="InterPro" id="IPR006169">
    <property type="entry name" value="GTP1_OBG_dom"/>
</dbReference>
<feature type="binding site" evidence="7">
    <location>
        <begin position="302"/>
        <end position="304"/>
    </location>
    <ligand>
        <name>GTP</name>
        <dbReference type="ChEBI" id="CHEBI:37565"/>
    </ligand>
</feature>
<accession>A0A1G2CWX5</accession>
<dbReference type="CDD" id="cd01898">
    <property type="entry name" value="Obg"/>
    <property type="match status" value="1"/>
</dbReference>
<evidence type="ECO:0000256" key="5">
    <source>
        <dbReference type="ARBA" id="ARBA00022842"/>
    </source>
</evidence>
<keyword evidence="5 7" id="KW-0460">Magnesium</keyword>
<gene>
    <name evidence="7" type="primary">obg</name>
    <name evidence="10" type="ORF">A2845_03565</name>
</gene>
<dbReference type="Pfam" id="PF01018">
    <property type="entry name" value="GTP1_OBG"/>
    <property type="match status" value="1"/>
</dbReference>
<dbReference type="Pfam" id="PF01926">
    <property type="entry name" value="MMR_HSR1"/>
    <property type="match status" value="1"/>
</dbReference>
<feature type="binding site" evidence="7">
    <location>
        <begin position="274"/>
        <end position="277"/>
    </location>
    <ligand>
        <name>GTP</name>
        <dbReference type="ChEBI" id="CHEBI:37565"/>
    </ligand>
</feature>
<dbReference type="GO" id="GO:0003924">
    <property type="term" value="F:GTPase activity"/>
    <property type="evidence" value="ECO:0007669"/>
    <property type="project" value="UniProtKB-UniRule"/>
</dbReference>
<evidence type="ECO:0000256" key="3">
    <source>
        <dbReference type="ARBA" id="ARBA00022741"/>
    </source>
</evidence>
<evidence type="ECO:0000256" key="1">
    <source>
        <dbReference type="ARBA" id="ARBA00007699"/>
    </source>
</evidence>
<feature type="domain" description="Obg" evidence="9">
    <location>
        <begin position="1"/>
        <end position="158"/>
    </location>
</feature>
<dbReference type="GO" id="GO:0005525">
    <property type="term" value="F:GTP binding"/>
    <property type="evidence" value="ECO:0007669"/>
    <property type="project" value="UniProtKB-UniRule"/>
</dbReference>
<keyword evidence="4 7" id="KW-0378">Hydrolase</keyword>
<evidence type="ECO:0000256" key="7">
    <source>
        <dbReference type="HAMAP-Rule" id="MF_01454"/>
    </source>
</evidence>
<comment type="cofactor">
    <cofactor evidence="7">
        <name>Mg(2+)</name>
        <dbReference type="ChEBI" id="CHEBI:18420"/>
    </cofactor>
</comment>
<reference evidence="10 11" key="1">
    <citation type="journal article" date="2016" name="Nat. Commun.">
        <title>Thousands of microbial genomes shed light on interconnected biogeochemical processes in an aquifer system.</title>
        <authorList>
            <person name="Anantharaman K."/>
            <person name="Brown C.T."/>
            <person name="Hug L.A."/>
            <person name="Sharon I."/>
            <person name="Castelle C.J."/>
            <person name="Probst A.J."/>
            <person name="Thomas B.C."/>
            <person name="Singh A."/>
            <person name="Wilkins M.J."/>
            <person name="Karaoz U."/>
            <person name="Brodie E.L."/>
            <person name="Williams K.H."/>
            <person name="Hubbard S.S."/>
            <person name="Banfield J.F."/>
        </authorList>
    </citation>
    <scope>NUCLEOTIDE SEQUENCE [LARGE SCALE GENOMIC DNA]</scope>
</reference>
<dbReference type="Proteomes" id="UP000177122">
    <property type="component" value="Unassembled WGS sequence"/>
</dbReference>
<comment type="similarity">
    <text evidence="1 7">Belongs to the TRAFAC class OBG-HflX-like GTPase superfamily. OBG GTPase family.</text>
</comment>
<feature type="binding site" evidence="7">
    <location>
        <position position="192"/>
    </location>
    <ligand>
        <name>Mg(2+)</name>
        <dbReference type="ChEBI" id="CHEBI:18420"/>
    </ligand>
</feature>
<dbReference type="InterPro" id="IPR036726">
    <property type="entry name" value="GTP1_OBG_dom_sf"/>
</dbReference>
<organism evidence="10 11">
    <name type="scientific">Candidatus Lloydbacteria bacterium RIFCSPHIGHO2_01_FULL_49_22</name>
    <dbReference type="NCBI Taxonomy" id="1798658"/>
    <lineage>
        <taxon>Bacteria</taxon>
        <taxon>Candidatus Lloydiibacteriota</taxon>
    </lineage>
</organism>
<keyword evidence="3 7" id="KW-0547">Nucleotide-binding</keyword>
<feature type="binding site" evidence="7">
    <location>
        <position position="172"/>
    </location>
    <ligand>
        <name>Mg(2+)</name>
        <dbReference type="ChEBI" id="CHEBI:18420"/>
    </ligand>
</feature>
<dbReference type="NCBIfam" id="TIGR02729">
    <property type="entry name" value="Obg_CgtA"/>
    <property type="match status" value="1"/>
</dbReference>
<feature type="binding site" evidence="7">
    <location>
        <begin position="190"/>
        <end position="194"/>
    </location>
    <ligand>
        <name>GTP</name>
        <dbReference type="ChEBI" id="CHEBI:37565"/>
    </ligand>
</feature>
<dbReference type="AlphaFoldDB" id="A0A1G2CWX5"/>
<dbReference type="InterPro" id="IPR006074">
    <property type="entry name" value="GTP1-OBG_CS"/>
</dbReference>
<dbReference type="GO" id="GO:0005737">
    <property type="term" value="C:cytoplasm"/>
    <property type="evidence" value="ECO:0007669"/>
    <property type="project" value="UniProtKB-SubCell"/>
</dbReference>
<comment type="subcellular location">
    <subcellularLocation>
        <location evidence="7">Cytoplasm</location>
    </subcellularLocation>
</comment>
<evidence type="ECO:0000256" key="4">
    <source>
        <dbReference type="ARBA" id="ARBA00022801"/>
    </source>
</evidence>